<comment type="caution">
    <text evidence="10">The sequence shown here is derived from an EMBL/GenBank/DDBJ whole genome shotgun (WGS) entry which is preliminary data.</text>
</comment>
<dbReference type="InterPro" id="IPR005845">
    <property type="entry name" value="A-D-PHexomutase_a/b/a-II"/>
</dbReference>
<gene>
    <name evidence="10" type="primary">pgcA</name>
    <name evidence="10" type="ORF">LzC2_06230</name>
</gene>
<dbReference type="Gene3D" id="3.40.120.10">
    <property type="entry name" value="Alpha-D-Glucose-1,6-Bisphosphate, subunit A, domain 3"/>
    <property type="match status" value="3"/>
</dbReference>
<accession>A0ABX1V8W5</accession>
<dbReference type="PANTHER" id="PTHR45745:SF1">
    <property type="entry name" value="PHOSPHOGLUCOMUTASE 2B-RELATED"/>
    <property type="match status" value="1"/>
</dbReference>
<dbReference type="PANTHER" id="PTHR45745">
    <property type="entry name" value="PHOSPHOMANNOMUTASE 45A"/>
    <property type="match status" value="1"/>
</dbReference>
<keyword evidence="11" id="KW-1185">Reference proteome</keyword>
<dbReference type="CDD" id="cd05799">
    <property type="entry name" value="PGM2"/>
    <property type="match status" value="1"/>
</dbReference>
<dbReference type="Pfam" id="PF02880">
    <property type="entry name" value="PGM_PMM_III"/>
    <property type="match status" value="1"/>
</dbReference>
<dbReference type="InterPro" id="IPR005846">
    <property type="entry name" value="A-D-PHexomutase_a/b/a-III"/>
</dbReference>
<evidence type="ECO:0000259" key="9">
    <source>
        <dbReference type="Pfam" id="PF02880"/>
    </source>
</evidence>
<dbReference type="InterPro" id="IPR005844">
    <property type="entry name" value="A-D-PHexomutase_a/b/a-I"/>
</dbReference>
<keyword evidence="4" id="KW-0479">Metal-binding</keyword>
<dbReference type="EC" id="5.4.2.2" evidence="10"/>
<dbReference type="SUPFAM" id="SSF55957">
    <property type="entry name" value="Phosphoglucomutase, C-terminal domain"/>
    <property type="match status" value="1"/>
</dbReference>
<comment type="cofactor">
    <cofactor evidence="1">
        <name>Mg(2+)</name>
        <dbReference type="ChEBI" id="CHEBI:18420"/>
    </cofactor>
</comment>
<feature type="domain" description="Alpha-D-phosphohexomutase alpha/beta/alpha" evidence="8">
    <location>
        <begin position="237"/>
        <end position="339"/>
    </location>
</feature>
<comment type="similarity">
    <text evidence="2">Belongs to the phosphohexose mutase family.</text>
</comment>
<evidence type="ECO:0000313" key="10">
    <source>
        <dbReference type="EMBL" id="NNJ24565.1"/>
    </source>
</evidence>
<dbReference type="InterPro" id="IPR016066">
    <property type="entry name" value="A-D-PHexomutase_CS"/>
</dbReference>
<name>A0ABX1V8W5_9PLAN</name>
<feature type="domain" description="Alpha-D-phosphohexomutase alpha/beta/alpha" evidence="7">
    <location>
        <begin position="69"/>
        <end position="209"/>
    </location>
</feature>
<dbReference type="Pfam" id="PF02878">
    <property type="entry name" value="PGM_PMM_I"/>
    <property type="match status" value="1"/>
</dbReference>
<dbReference type="PROSITE" id="PS00710">
    <property type="entry name" value="PGM_PMM"/>
    <property type="match status" value="1"/>
</dbReference>
<evidence type="ECO:0000313" key="11">
    <source>
        <dbReference type="Proteomes" id="UP000609651"/>
    </source>
</evidence>
<evidence type="ECO:0000256" key="4">
    <source>
        <dbReference type="ARBA" id="ARBA00022723"/>
    </source>
</evidence>
<evidence type="ECO:0000256" key="3">
    <source>
        <dbReference type="ARBA" id="ARBA00022553"/>
    </source>
</evidence>
<evidence type="ECO:0000256" key="5">
    <source>
        <dbReference type="ARBA" id="ARBA00022842"/>
    </source>
</evidence>
<keyword evidence="3" id="KW-0597">Phosphoprotein</keyword>
<dbReference type="Proteomes" id="UP000609651">
    <property type="component" value="Unassembled WGS sequence"/>
</dbReference>
<evidence type="ECO:0000259" key="8">
    <source>
        <dbReference type="Pfam" id="PF02879"/>
    </source>
</evidence>
<proteinExistence type="inferred from homology"/>
<feature type="domain" description="Alpha-D-phosphohexomutase alpha/beta/alpha" evidence="9">
    <location>
        <begin position="350"/>
        <end position="471"/>
    </location>
</feature>
<dbReference type="InterPro" id="IPR016055">
    <property type="entry name" value="A-D-PHexomutase_a/b/a-I/II/III"/>
</dbReference>
<dbReference type="RefSeq" id="WP_171183649.1">
    <property type="nucleotide sequence ID" value="NZ_WTPX01000011.1"/>
</dbReference>
<dbReference type="EMBL" id="WTPX01000011">
    <property type="protein sequence ID" value="NNJ24565.1"/>
    <property type="molecule type" value="Genomic_DNA"/>
</dbReference>
<evidence type="ECO:0000256" key="2">
    <source>
        <dbReference type="ARBA" id="ARBA00010231"/>
    </source>
</evidence>
<evidence type="ECO:0000256" key="6">
    <source>
        <dbReference type="ARBA" id="ARBA00023235"/>
    </source>
</evidence>
<organism evidence="10 11">
    <name type="scientific">Alienimonas chondri</name>
    <dbReference type="NCBI Taxonomy" id="2681879"/>
    <lineage>
        <taxon>Bacteria</taxon>
        <taxon>Pseudomonadati</taxon>
        <taxon>Planctomycetota</taxon>
        <taxon>Planctomycetia</taxon>
        <taxon>Planctomycetales</taxon>
        <taxon>Planctomycetaceae</taxon>
        <taxon>Alienimonas</taxon>
    </lineage>
</organism>
<reference evidence="10 11" key="1">
    <citation type="journal article" date="2020" name="Syst. Appl. Microbiol.">
        <title>Alienimonas chondri sp. nov., a novel planctomycete isolated from the biofilm of the red alga Chondrus crispus.</title>
        <authorList>
            <person name="Vitorino I."/>
            <person name="Albuquerque L."/>
            <person name="Wiegand S."/>
            <person name="Kallscheuer N."/>
            <person name="da Costa M.S."/>
            <person name="Lobo-da-Cunha A."/>
            <person name="Jogler C."/>
            <person name="Lage O.M."/>
        </authorList>
    </citation>
    <scope>NUCLEOTIDE SEQUENCE [LARGE SCALE GENOMIC DNA]</scope>
    <source>
        <strain evidence="10 11">LzC2</strain>
    </source>
</reference>
<keyword evidence="6 10" id="KW-0413">Isomerase</keyword>
<sequence>MSDAAPPPAPSPELSAAVDHGELSAGAAQNVAKALADPHRSGSHAAIQSLIDAGDWQELDALYFEVIPFGTGGRRGRMSDHGTATMNPRTVAESADGLARYMAQQFPEKAAKRGGLKAAVAHDTRHRSEEFARLTATTLAARGVRTFMFRGFRSTPELSFAVRELNCDAGVVVSASHNPPSDNGFKAYWDDGAQVLPPHDRGIIDAVYASTEIPTLDFDRAVDDGLIEVIGEEIDSAYVDAVADLSLSSNRDVTAVYTSLHGVGETNVFAVLDQAGFRGVELLDSQRNPDGGFPTVDANFPNPERLEVYGPAIERAKEIDADLVLATDPDSDRLGVCAKNAFGEYLHISGNRVGALICDHILRKRHQQGTLPANGYVVETLVTTRLIGAIAKAADVQVIDDLLVGFKYIGQKMDQEGPDSFLFGAEESLGYLAGQYARDKDAAVAALYIMELAASLKSGGKTLHDRLDELFIEHGYHAEGQFSEKLPGSGGRETTAKLMAAFRSDPPTSLGGIELAKVFDYEDHEVRSLPGNERTEALPEPDGNLMIFQSDPGGSAAVRVAVRPSGTEPKIKFYTFANAAVSDADRLPAVKESTDATLAKVQGDLSAWVAAKLGELSS</sequence>
<keyword evidence="5" id="KW-0460">Magnesium</keyword>
<dbReference type="GO" id="GO:0004614">
    <property type="term" value="F:phosphoglucomutase activity"/>
    <property type="evidence" value="ECO:0007669"/>
    <property type="project" value="UniProtKB-EC"/>
</dbReference>
<dbReference type="InterPro" id="IPR036900">
    <property type="entry name" value="A-D-PHexomutase_C_sf"/>
</dbReference>
<evidence type="ECO:0000259" key="7">
    <source>
        <dbReference type="Pfam" id="PF02878"/>
    </source>
</evidence>
<protein>
    <submittedName>
        <fullName evidence="10">Phosphoglucomutase</fullName>
        <ecNumber evidence="10">5.4.2.2</ecNumber>
    </submittedName>
</protein>
<dbReference type="Pfam" id="PF02879">
    <property type="entry name" value="PGM_PMM_II"/>
    <property type="match status" value="1"/>
</dbReference>
<dbReference type="SUPFAM" id="SSF53738">
    <property type="entry name" value="Phosphoglucomutase, first 3 domains"/>
    <property type="match status" value="3"/>
</dbReference>
<evidence type="ECO:0000256" key="1">
    <source>
        <dbReference type="ARBA" id="ARBA00001946"/>
    </source>
</evidence>